<dbReference type="Pfam" id="PF01261">
    <property type="entry name" value="AP_endonuc_2"/>
    <property type="match status" value="1"/>
</dbReference>
<keyword evidence="3" id="KW-1185">Reference proteome</keyword>
<dbReference type="InterPro" id="IPR036237">
    <property type="entry name" value="Xyl_isomerase-like_sf"/>
</dbReference>
<reference evidence="2" key="1">
    <citation type="submission" date="2020-08" db="EMBL/GenBank/DDBJ databases">
        <title>Genomic Encyclopedia of Type Strains, Phase IV (KMG-V): Genome sequencing to study the core and pangenomes of soil and plant-associated prokaryotes.</title>
        <authorList>
            <person name="Whitman W."/>
        </authorList>
    </citation>
    <scope>NUCLEOTIDE SEQUENCE [LARGE SCALE GENOMIC DNA]</scope>
    <source>
        <strain evidence="2">M8UP27</strain>
    </source>
</reference>
<proteinExistence type="predicted"/>
<evidence type="ECO:0000259" key="1">
    <source>
        <dbReference type="Pfam" id="PF01261"/>
    </source>
</evidence>
<dbReference type="AlphaFoldDB" id="A0A7W8IL93"/>
<dbReference type="GO" id="GO:0016853">
    <property type="term" value="F:isomerase activity"/>
    <property type="evidence" value="ECO:0007669"/>
    <property type="project" value="UniProtKB-KW"/>
</dbReference>
<gene>
    <name evidence="2" type="ORF">HDF09_004001</name>
</gene>
<organism evidence="2 3">
    <name type="scientific">Tunturiibacter empetritectus</name>
    <dbReference type="NCBI Taxonomy" id="3069691"/>
    <lineage>
        <taxon>Bacteria</taxon>
        <taxon>Pseudomonadati</taxon>
        <taxon>Acidobacteriota</taxon>
        <taxon>Terriglobia</taxon>
        <taxon>Terriglobales</taxon>
        <taxon>Acidobacteriaceae</taxon>
        <taxon>Tunturiibacter</taxon>
    </lineage>
</organism>
<protein>
    <submittedName>
        <fullName evidence="2">Sugar phosphate isomerase/epimerase</fullName>
    </submittedName>
</protein>
<feature type="domain" description="Xylose isomerase-like TIM barrel" evidence="1">
    <location>
        <begin position="19"/>
        <end position="108"/>
    </location>
</feature>
<sequence>MHVGVFTPLLSQLSLSAVLDKLKTIGIDTVELGTGNYPGDAHCKLSMLEDSSALAEFQKILADHGATVSALSCHGNALHSDQARAKRDREVSRKTSLLAEKLGIPAVV</sequence>
<comment type="caution">
    <text evidence="2">The sequence shown here is derived from an EMBL/GenBank/DDBJ whole genome shotgun (WGS) entry which is preliminary data.</text>
</comment>
<dbReference type="Gene3D" id="3.20.20.150">
    <property type="entry name" value="Divalent-metal-dependent TIM barrel enzymes"/>
    <property type="match status" value="1"/>
</dbReference>
<accession>A0A7W8IL93</accession>
<dbReference type="InterPro" id="IPR013022">
    <property type="entry name" value="Xyl_isomerase-like_TIM-brl"/>
</dbReference>
<evidence type="ECO:0000313" key="2">
    <source>
        <dbReference type="EMBL" id="MBB5319295.1"/>
    </source>
</evidence>
<evidence type="ECO:0000313" key="3">
    <source>
        <dbReference type="Proteomes" id="UP000568106"/>
    </source>
</evidence>
<dbReference type="EMBL" id="JACHDY010000007">
    <property type="protein sequence ID" value="MBB5319295.1"/>
    <property type="molecule type" value="Genomic_DNA"/>
</dbReference>
<name>A0A7W8IL93_9BACT</name>
<keyword evidence="2" id="KW-0413">Isomerase</keyword>
<dbReference type="SUPFAM" id="SSF51658">
    <property type="entry name" value="Xylose isomerase-like"/>
    <property type="match status" value="1"/>
</dbReference>
<dbReference type="Proteomes" id="UP000568106">
    <property type="component" value="Unassembled WGS sequence"/>
</dbReference>